<feature type="region of interest" description="Disordered" evidence="11">
    <location>
        <begin position="789"/>
        <end position="872"/>
    </location>
</feature>
<evidence type="ECO:0000256" key="2">
    <source>
        <dbReference type="ARBA" id="ARBA00005248"/>
    </source>
</evidence>
<feature type="compositionally biased region" description="Low complexity" evidence="11">
    <location>
        <begin position="690"/>
        <end position="703"/>
    </location>
</feature>
<feature type="domain" description="Cation/H+ exchanger transmembrane" evidence="13">
    <location>
        <begin position="26"/>
        <end position="429"/>
    </location>
</feature>
<feature type="compositionally biased region" description="Low complexity" evidence="11">
    <location>
        <begin position="713"/>
        <end position="739"/>
    </location>
</feature>
<evidence type="ECO:0000313" key="14">
    <source>
        <dbReference type="EMBL" id="GJJ70376.1"/>
    </source>
</evidence>
<feature type="transmembrane region" description="Helical" evidence="12">
    <location>
        <begin position="362"/>
        <end position="387"/>
    </location>
</feature>
<feature type="compositionally biased region" description="Polar residues" evidence="11">
    <location>
        <begin position="673"/>
        <end position="689"/>
    </location>
</feature>
<feature type="compositionally biased region" description="Basic and acidic residues" evidence="11">
    <location>
        <begin position="857"/>
        <end position="872"/>
    </location>
</feature>
<reference evidence="14" key="2">
    <citation type="journal article" date="2022" name="Microbiol. Resour. Announc.">
        <title>Whole-Genome Sequence of Entomortierella parvispora E1425, a Mucoromycotan Fungus Associated with Burkholderiaceae-Related Endosymbiotic Bacteria.</title>
        <authorList>
            <person name="Herlambang A."/>
            <person name="Guo Y."/>
            <person name="Takashima Y."/>
            <person name="Narisawa K."/>
            <person name="Ohta H."/>
            <person name="Nishizawa T."/>
        </authorList>
    </citation>
    <scope>NUCLEOTIDE SEQUENCE</scope>
    <source>
        <strain evidence="14">E1425</strain>
    </source>
</reference>
<dbReference type="Proteomes" id="UP000827284">
    <property type="component" value="Unassembled WGS sequence"/>
</dbReference>
<dbReference type="PANTHER" id="PTHR31382:SF1">
    <property type="entry name" value="SODIUM ION_PROTON EXCHANGER (EUROFUNG)"/>
    <property type="match status" value="1"/>
</dbReference>
<keyword evidence="8" id="KW-0406">Ion transport</keyword>
<keyword evidence="9 12" id="KW-0472">Membrane</keyword>
<comment type="subcellular location">
    <subcellularLocation>
        <location evidence="1">Membrane</location>
        <topology evidence="1">Multi-pass membrane protein</topology>
    </subcellularLocation>
</comment>
<keyword evidence="3" id="KW-0813">Transport</keyword>
<protein>
    <submittedName>
        <fullName evidence="14">Sodium/hydrogen antiporter</fullName>
    </submittedName>
</protein>
<comment type="similarity">
    <text evidence="2">Belongs to the fungal Na(+)/H(+) exchanger family.</text>
</comment>
<evidence type="ECO:0000256" key="12">
    <source>
        <dbReference type="SAM" id="Phobius"/>
    </source>
</evidence>
<dbReference type="EMBL" id="BQFW01000004">
    <property type="protein sequence ID" value="GJJ70376.1"/>
    <property type="molecule type" value="Genomic_DNA"/>
</dbReference>
<feature type="compositionally biased region" description="Basic and acidic residues" evidence="11">
    <location>
        <begin position="789"/>
        <end position="807"/>
    </location>
</feature>
<keyword evidence="5 12" id="KW-0812">Transmembrane</keyword>
<evidence type="ECO:0000256" key="3">
    <source>
        <dbReference type="ARBA" id="ARBA00022448"/>
    </source>
</evidence>
<dbReference type="OrthoDB" id="2190219at2759"/>
<evidence type="ECO:0000259" key="13">
    <source>
        <dbReference type="Pfam" id="PF00999"/>
    </source>
</evidence>
<keyword evidence="6 12" id="KW-1133">Transmembrane helix</keyword>
<feature type="transmembrane region" description="Helical" evidence="12">
    <location>
        <begin position="72"/>
        <end position="91"/>
    </location>
</feature>
<organism evidence="14 15">
    <name type="scientific">Entomortierella parvispora</name>
    <dbReference type="NCBI Taxonomy" id="205924"/>
    <lineage>
        <taxon>Eukaryota</taxon>
        <taxon>Fungi</taxon>
        <taxon>Fungi incertae sedis</taxon>
        <taxon>Mucoromycota</taxon>
        <taxon>Mortierellomycotina</taxon>
        <taxon>Mortierellomycetes</taxon>
        <taxon>Mortierellales</taxon>
        <taxon>Mortierellaceae</taxon>
        <taxon>Entomortierella</taxon>
    </lineage>
</organism>
<evidence type="ECO:0000256" key="8">
    <source>
        <dbReference type="ARBA" id="ARBA00023065"/>
    </source>
</evidence>
<evidence type="ECO:0000256" key="4">
    <source>
        <dbReference type="ARBA" id="ARBA00022449"/>
    </source>
</evidence>
<feature type="transmembrane region" description="Helical" evidence="12">
    <location>
        <begin position="204"/>
        <end position="225"/>
    </location>
</feature>
<feature type="transmembrane region" description="Helical" evidence="12">
    <location>
        <begin position="42"/>
        <end position="60"/>
    </location>
</feature>
<feature type="region of interest" description="Disordered" evidence="11">
    <location>
        <begin position="609"/>
        <end position="760"/>
    </location>
</feature>
<dbReference type="GO" id="GO:0036376">
    <property type="term" value="P:sodium ion export across plasma membrane"/>
    <property type="evidence" value="ECO:0007669"/>
    <property type="project" value="InterPro"/>
</dbReference>
<keyword evidence="7" id="KW-0915">Sodium</keyword>
<evidence type="ECO:0000256" key="5">
    <source>
        <dbReference type="ARBA" id="ARBA00022692"/>
    </source>
</evidence>
<dbReference type="GO" id="GO:0015385">
    <property type="term" value="F:sodium:proton antiporter activity"/>
    <property type="evidence" value="ECO:0007669"/>
    <property type="project" value="InterPro"/>
</dbReference>
<dbReference type="GO" id="GO:0005886">
    <property type="term" value="C:plasma membrane"/>
    <property type="evidence" value="ECO:0007669"/>
    <property type="project" value="InterPro"/>
</dbReference>
<dbReference type="GO" id="GO:0042391">
    <property type="term" value="P:regulation of membrane potential"/>
    <property type="evidence" value="ECO:0007669"/>
    <property type="project" value="InterPro"/>
</dbReference>
<dbReference type="AlphaFoldDB" id="A0A9P3LTR4"/>
<sequence>MPMTVVLDTAPEHVAYALLGCFIIFFGLVSLFVKEKLFISEAFVATAFGIIIGPYAIGIFDPMSWKNFDGVTLEFTRIVIAVQVMAAGVSLPRSYMVKERRSLFMMIVPLMILMWLTSALLIWGLIPDLDFVESMVLAACVTPTDPVLSNSVVKGRFAEKHVPPRIRYLLSAESGINDGMGLPFLFLGLYIMRERSLGQAFAQWFYLVWAYQILLSIVLGGLIGAAARKLVKGAKNRNLIDKESFLVFSIALALAVSGCVSILASDDLLACFIAGNVFAWDDWFSNEIAEAHIQEIIDMLLNLACFVYIGASIPFSSFHDPALGLSIWRMIVLAILVLLFRRMPFVIALKPFIPALATRREAAFAGWFGPIGVGAVFFSKVTAGMTNPNNLGDNPHNVDRLLRVRSIIWPIVMFLVLSSVLIHGVTVPLLHLQYKYTRTWSRKREESSHVVTRLPHINIGDEIVLRPPTISGSSIGGLMEDDSQLQRTIGYDGQSQRSIGYDQRSLNGRSLGPGFNPVGLFGPGSGSGTSTGVGADGLPLSRTNTNNTRTLEDVVQEMKEAAWGKGIGSRSPNYSNSGVSVGGPAGTGVVAAAGVGMGIGNSGILPLTRVTSTDPSERSGSAFAGLGAGDGISIDGGSRPSSYSSSINSNQPHSSYRDYKDPGLIESLRESHPASQGLNIRPSDITSNHSGSGASAQSGTSSTLQPPPAVYHQNQQLQQNTGQSPSLPSSRLLQPFQSQGHDHPARGRVPSVSKFHEVEREEDNGVIRTAVHEIDDKDRALVEKALQEKANERRHSDQEHVHPHDLVEQPYDTKGPTLEGPTNGGSGGNGNGGEGGGRKGTLRTDSMNSTASSGHRHLGDLFKTIKKEFGSS</sequence>
<feature type="compositionally biased region" description="Low complexity" evidence="11">
    <location>
        <begin position="631"/>
        <end position="654"/>
    </location>
</feature>
<keyword evidence="4" id="KW-0050">Antiport</keyword>
<feature type="compositionally biased region" description="Polar residues" evidence="11">
    <location>
        <begin position="843"/>
        <end position="853"/>
    </location>
</feature>
<feature type="transmembrane region" description="Helical" evidence="12">
    <location>
        <begin position="299"/>
        <end position="316"/>
    </location>
</feature>
<name>A0A9P3LTR4_9FUNG</name>
<feature type="transmembrane region" description="Helical" evidence="12">
    <location>
        <begin position="322"/>
        <end position="341"/>
    </location>
</feature>
<dbReference type="FunFam" id="1.20.1530.20:FF:000015">
    <property type="entry name" value="Na(+)/H(+) antiporter 2"/>
    <property type="match status" value="1"/>
</dbReference>
<feature type="transmembrane region" description="Helical" evidence="12">
    <location>
        <begin position="407"/>
        <end position="434"/>
    </location>
</feature>
<evidence type="ECO:0000256" key="11">
    <source>
        <dbReference type="SAM" id="MobiDB-lite"/>
    </source>
</evidence>
<feature type="compositionally biased region" description="Gly residues" evidence="11">
    <location>
        <begin position="822"/>
        <end position="839"/>
    </location>
</feature>
<evidence type="ECO:0000313" key="15">
    <source>
        <dbReference type="Proteomes" id="UP000827284"/>
    </source>
</evidence>
<evidence type="ECO:0000256" key="7">
    <source>
        <dbReference type="ARBA" id="ARBA00023053"/>
    </source>
</evidence>
<dbReference type="InterPro" id="IPR006153">
    <property type="entry name" value="Cation/H_exchanger_TM"/>
</dbReference>
<feature type="transmembrane region" description="Helical" evidence="12">
    <location>
        <begin position="245"/>
        <end position="278"/>
    </location>
</feature>
<evidence type="ECO:0000256" key="10">
    <source>
        <dbReference type="ARBA" id="ARBA00023201"/>
    </source>
</evidence>
<reference evidence="14" key="1">
    <citation type="submission" date="2021-11" db="EMBL/GenBank/DDBJ databases">
        <authorList>
            <person name="Herlambang A."/>
            <person name="Guo Y."/>
            <person name="Takashima Y."/>
            <person name="Nishizawa T."/>
        </authorList>
    </citation>
    <scope>NUCLEOTIDE SEQUENCE</scope>
    <source>
        <strain evidence="14">E1425</strain>
    </source>
</reference>
<accession>A0A9P3LTR4</accession>
<keyword evidence="15" id="KW-1185">Reference proteome</keyword>
<feature type="transmembrane region" description="Helical" evidence="12">
    <location>
        <begin position="13"/>
        <end position="33"/>
    </location>
</feature>
<dbReference type="Gene3D" id="6.10.140.1330">
    <property type="match status" value="1"/>
</dbReference>
<dbReference type="InterPro" id="IPR004712">
    <property type="entry name" value="Na+/H+_antiporter_fungi"/>
</dbReference>
<dbReference type="GO" id="GO:0120029">
    <property type="term" value="P:proton export across plasma membrane"/>
    <property type="evidence" value="ECO:0007669"/>
    <property type="project" value="InterPro"/>
</dbReference>
<comment type="caution">
    <text evidence="14">The sequence shown here is derived from an EMBL/GenBank/DDBJ whole genome shotgun (WGS) entry which is preliminary data.</text>
</comment>
<keyword evidence="10" id="KW-0739">Sodium transport</keyword>
<gene>
    <name evidence="14" type="ORF">EMPS_02725</name>
</gene>
<evidence type="ECO:0000256" key="9">
    <source>
        <dbReference type="ARBA" id="ARBA00023136"/>
    </source>
</evidence>
<feature type="compositionally biased region" description="Basic and acidic residues" evidence="11">
    <location>
        <begin position="655"/>
        <end position="672"/>
    </location>
</feature>
<evidence type="ECO:0000256" key="6">
    <source>
        <dbReference type="ARBA" id="ARBA00022989"/>
    </source>
</evidence>
<dbReference type="PANTHER" id="PTHR31382">
    <property type="entry name" value="NA(+)/H(+) ANTIPORTER"/>
    <property type="match status" value="1"/>
</dbReference>
<evidence type="ECO:0000256" key="1">
    <source>
        <dbReference type="ARBA" id="ARBA00004141"/>
    </source>
</evidence>
<dbReference type="Pfam" id="PF00999">
    <property type="entry name" value="Na_H_Exchanger"/>
    <property type="match status" value="1"/>
</dbReference>
<feature type="transmembrane region" description="Helical" evidence="12">
    <location>
        <begin position="103"/>
        <end position="126"/>
    </location>
</feature>
<proteinExistence type="inferred from homology"/>